<dbReference type="PANTHER" id="PTHR33495">
    <property type="entry name" value="ANTI-SIGMA FACTOR ANTAGONIST TM_1081-RELATED-RELATED"/>
    <property type="match status" value="1"/>
</dbReference>
<dbReference type="Proteomes" id="UP000019277">
    <property type="component" value="Unassembled WGS sequence"/>
</dbReference>
<comment type="similarity">
    <text evidence="1 2">Belongs to the anti-sigma-factor antagonist family.</text>
</comment>
<dbReference type="Pfam" id="PF01740">
    <property type="entry name" value="STAS"/>
    <property type="match status" value="1"/>
</dbReference>
<dbReference type="InterPro" id="IPR036513">
    <property type="entry name" value="STAS_dom_sf"/>
</dbReference>
<keyword evidence="5" id="KW-1185">Reference proteome</keyword>
<name>W7J2Q2_9PSEU</name>
<evidence type="ECO:0000313" key="4">
    <source>
        <dbReference type="EMBL" id="EWC63231.1"/>
    </source>
</evidence>
<dbReference type="Gene3D" id="3.30.750.24">
    <property type="entry name" value="STAS domain"/>
    <property type="match status" value="1"/>
</dbReference>
<evidence type="ECO:0000256" key="1">
    <source>
        <dbReference type="ARBA" id="ARBA00009013"/>
    </source>
</evidence>
<accession>W7J2Q2</accession>
<sequence>MHGNLIDVRVDKTTSHVVVHISGELDMVTAPVVNTALDTATATSGDRALVIDLTALSFMGSTGLAMLLETRQRCVDNGRGFAVVSPSGSPPRRALEVTGLFPVMCVEETVTAGVRRTGMGGYVNGRTKPRPGG</sequence>
<organism evidence="4 5">
    <name type="scientific">Actinokineospora spheciospongiae</name>
    <dbReference type="NCBI Taxonomy" id="909613"/>
    <lineage>
        <taxon>Bacteria</taxon>
        <taxon>Bacillati</taxon>
        <taxon>Actinomycetota</taxon>
        <taxon>Actinomycetes</taxon>
        <taxon>Pseudonocardiales</taxon>
        <taxon>Pseudonocardiaceae</taxon>
        <taxon>Actinokineospora</taxon>
    </lineage>
</organism>
<dbReference type="EMBL" id="AYXG01000051">
    <property type="protein sequence ID" value="EWC63231.1"/>
    <property type="molecule type" value="Genomic_DNA"/>
</dbReference>
<evidence type="ECO:0000259" key="3">
    <source>
        <dbReference type="PROSITE" id="PS50801"/>
    </source>
</evidence>
<gene>
    <name evidence="4" type="ORF">UO65_1445</name>
</gene>
<dbReference type="SUPFAM" id="SSF52091">
    <property type="entry name" value="SpoIIaa-like"/>
    <property type="match status" value="1"/>
</dbReference>
<dbReference type="InterPro" id="IPR003658">
    <property type="entry name" value="Anti-sigma_ant"/>
</dbReference>
<evidence type="ECO:0000256" key="2">
    <source>
        <dbReference type="RuleBase" id="RU003749"/>
    </source>
</evidence>
<reference evidence="4 5" key="1">
    <citation type="journal article" date="2014" name="Genome Announc.">
        <title>Draft Genome Sequence of the Antitrypanosomally Active Sponge-Associated Bacterium Actinokineospora sp. Strain EG49.</title>
        <authorList>
            <person name="Harjes J."/>
            <person name="Ryu T."/>
            <person name="Abdelmohsen U.R."/>
            <person name="Moitinho-Silva L."/>
            <person name="Horn H."/>
            <person name="Ravasi T."/>
            <person name="Hentschel U."/>
        </authorList>
    </citation>
    <scope>NUCLEOTIDE SEQUENCE [LARGE SCALE GENOMIC DNA]</scope>
    <source>
        <strain evidence="4 5">EG49</strain>
    </source>
</reference>
<comment type="caution">
    <text evidence="4">The sequence shown here is derived from an EMBL/GenBank/DDBJ whole genome shotgun (WGS) entry which is preliminary data.</text>
</comment>
<proteinExistence type="inferred from homology"/>
<dbReference type="NCBIfam" id="TIGR00377">
    <property type="entry name" value="ant_ant_sig"/>
    <property type="match status" value="1"/>
</dbReference>
<dbReference type="InterPro" id="IPR002645">
    <property type="entry name" value="STAS_dom"/>
</dbReference>
<dbReference type="CDD" id="cd07043">
    <property type="entry name" value="STAS_anti-anti-sigma_factors"/>
    <property type="match status" value="1"/>
</dbReference>
<dbReference type="eggNOG" id="COG1366">
    <property type="taxonomic scope" value="Bacteria"/>
</dbReference>
<dbReference type="GO" id="GO:0043856">
    <property type="term" value="F:anti-sigma factor antagonist activity"/>
    <property type="evidence" value="ECO:0007669"/>
    <property type="project" value="InterPro"/>
</dbReference>
<dbReference type="PROSITE" id="PS50801">
    <property type="entry name" value="STAS"/>
    <property type="match status" value="1"/>
</dbReference>
<dbReference type="STRING" id="909613.UO65_1445"/>
<feature type="domain" description="STAS" evidence="3">
    <location>
        <begin position="6"/>
        <end position="117"/>
    </location>
</feature>
<evidence type="ECO:0000313" key="5">
    <source>
        <dbReference type="Proteomes" id="UP000019277"/>
    </source>
</evidence>
<dbReference type="PANTHER" id="PTHR33495:SF13">
    <property type="entry name" value="ANTI-SIGMA-F FACTOR ANTAGONIST RSFB"/>
    <property type="match status" value="1"/>
</dbReference>
<dbReference type="AlphaFoldDB" id="W7J2Q2"/>
<protein>
    <recommendedName>
        <fullName evidence="2">Anti-sigma factor antagonist</fullName>
    </recommendedName>
</protein>